<dbReference type="RefSeq" id="WP_112352359.1">
    <property type="nucleotide sequence ID" value="NZ_LS483452.1"/>
</dbReference>
<proteinExistence type="predicted"/>
<accession>A0A330M1C5</accession>
<dbReference type="AlphaFoldDB" id="A0A330M1C5"/>
<sequence>MKLVSSSALSALSAILVFTSAAAFAEVPDFSKTAAAQSSYNFSKNQPAKGNNVQQSSAQHDFSKTAAANSQYYFLNNQAAEKAHHLLASTQHDFSTTTAIKQSC</sequence>
<evidence type="ECO:0000256" key="1">
    <source>
        <dbReference type="SAM" id="SignalP"/>
    </source>
</evidence>
<evidence type="ECO:0000313" key="3">
    <source>
        <dbReference type="Proteomes" id="UP000250123"/>
    </source>
</evidence>
<keyword evidence="1" id="KW-0732">Signal</keyword>
<name>A0A330M1C5_9GAMM</name>
<dbReference type="OrthoDB" id="6272530at2"/>
<dbReference type="KEGG" id="sbk:SHEWBE_2086"/>
<protein>
    <submittedName>
        <fullName evidence="2">Uncharacterized protein</fullName>
    </submittedName>
</protein>
<evidence type="ECO:0000313" key="2">
    <source>
        <dbReference type="EMBL" id="SQH76052.1"/>
    </source>
</evidence>
<dbReference type="Proteomes" id="UP000250123">
    <property type="component" value="Chromosome SHEWBE"/>
</dbReference>
<feature type="signal peptide" evidence="1">
    <location>
        <begin position="1"/>
        <end position="25"/>
    </location>
</feature>
<reference evidence="3" key="1">
    <citation type="submission" date="2018-06" db="EMBL/GenBank/DDBJ databases">
        <authorList>
            <person name="Cea G.-C."/>
            <person name="William W."/>
        </authorList>
    </citation>
    <scope>NUCLEOTIDE SEQUENCE [LARGE SCALE GENOMIC DNA]</scope>
    <source>
        <strain evidence="3">DB21MT-2</strain>
    </source>
</reference>
<organism evidence="2 3">
    <name type="scientific">Shewanella benthica</name>
    <dbReference type="NCBI Taxonomy" id="43661"/>
    <lineage>
        <taxon>Bacteria</taxon>
        <taxon>Pseudomonadati</taxon>
        <taxon>Pseudomonadota</taxon>
        <taxon>Gammaproteobacteria</taxon>
        <taxon>Alteromonadales</taxon>
        <taxon>Shewanellaceae</taxon>
        <taxon>Shewanella</taxon>
    </lineage>
</organism>
<gene>
    <name evidence="2" type="ORF">SHEWBE_2086</name>
</gene>
<feature type="chain" id="PRO_5016350270" evidence="1">
    <location>
        <begin position="26"/>
        <end position="104"/>
    </location>
</feature>
<dbReference type="EMBL" id="LS483452">
    <property type="protein sequence ID" value="SQH76052.1"/>
    <property type="molecule type" value="Genomic_DNA"/>
</dbReference>